<evidence type="ECO:0000256" key="1">
    <source>
        <dbReference type="ARBA" id="ARBA00023118"/>
    </source>
</evidence>
<dbReference type="GO" id="GO:0051607">
    <property type="term" value="P:defense response to virus"/>
    <property type="evidence" value="ECO:0007669"/>
    <property type="project" value="UniProtKB-KW"/>
</dbReference>
<evidence type="ECO:0000313" key="3">
    <source>
        <dbReference type="EMBL" id="AIS52634.1"/>
    </source>
</evidence>
<feature type="domain" description="CRISPR type III-associated protein" evidence="2">
    <location>
        <begin position="10"/>
        <end position="211"/>
    </location>
</feature>
<sequence>MSKKEVTVHLETITPLWTSDAWQKNTKSRPSSLMGSLRFWFEVICYFSGIVPKNDFDMGKGRFEKEVEEKEFKAKLMGKGTDIKSQIETLKEMKIPIPSIIFGTTGWKGLIEIKEIETLDDYCFGNKLNLPERICISKQNGEIKENNNCPRSSNQDWSVFYLSQPYFYGKLKVKFLAEEEILNSIFYPLLNFMDKYGYWGGKWNIGYGRLRVITEEQNNNDRKWFDFSLFKNKNGEKFDSEKYLISVSNFDDLIHVQKNNKKIKILNKIPVNQNSNNQNSDEALRKVIKELIKQKAQKRSTVNDKKERHFKFGKTGNIKGEDLPQGSKILPYIIKEGDNYCGGFLSIADLLELYEGDEQNAKV</sequence>
<keyword evidence="4" id="KW-1185">Reference proteome</keyword>
<evidence type="ECO:0000313" key="4">
    <source>
        <dbReference type="Proteomes" id="UP000029669"/>
    </source>
</evidence>
<dbReference type="EMBL" id="CP009170">
    <property type="protein sequence ID" value="AIS52634.1"/>
    <property type="molecule type" value="Genomic_DNA"/>
</dbReference>
<protein>
    <submittedName>
        <fullName evidence="3">CRISPR subtype III-B-associated RAMP protein Cmr1</fullName>
    </submittedName>
</protein>
<dbReference type="AlphaFoldDB" id="A0A097AS51"/>
<accession>A0A097AS51</accession>
<dbReference type="STRING" id="2325.TKV_c14650"/>
<dbReference type="InterPro" id="IPR005537">
    <property type="entry name" value="RAMP_III_fam"/>
</dbReference>
<dbReference type="Pfam" id="PF03787">
    <property type="entry name" value="RAMPs"/>
    <property type="match status" value="1"/>
</dbReference>
<dbReference type="Proteomes" id="UP000029669">
    <property type="component" value="Chromosome"/>
</dbReference>
<evidence type="ECO:0000259" key="2">
    <source>
        <dbReference type="Pfam" id="PF03787"/>
    </source>
</evidence>
<gene>
    <name evidence="3" type="primary">cmr1</name>
    <name evidence="3" type="ORF">TKV_c14650</name>
</gene>
<dbReference type="eggNOG" id="COG1367">
    <property type="taxonomic scope" value="Bacteria"/>
</dbReference>
<proteinExistence type="predicted"/>
<name>A0A097AS51_THEKI</name>
<dbReference type="RefSeq" id="WP_049685366.1">
    <property type="nucleotide sequence ID" value="NZ_CP009170.1"/>
</dbReference>
<dbReference type="HOGENOM" id="CLU_762754_0_0_9"/>
<dbReference type="OrthoDB" id="9806750at2"/>
<dbReference type="KEGG" id="tki:TKV_c14650"/>
<organism evidence="3 4">
    <name type="scientific">Thermoanaerobacter kivui</name>
    <name type="common">Acetogenium kivui</name>
    <dbReference type="NCBI Taxonomy" id="2325"/>
    <lineage>
        <taxon>Bacteria</taxon>
        <taxon>Bacillati</taxon>
        <taxon>Bacillota</taxon>
        <taxon>Clostridia</taxon>
        <taxon>Thermoanaerobacterales</taxon>
        <taxon>Thermoanaerobacteraceae</taxon>
        <taxon>Thermoanaerobacter</taxon>
    </lineage>
</organism>
<reference evidence="4" key="1">
    <citation type="journal article" date="2015" name="Genome Announc.">
        <title>Whole-Genome Sequences of 80 Environmental and Clinical Isolates of Burkholderia pseudomallei.</title>
        <authorList>
            <person name="Johnson S.L."/>
            <person name="Baker A.L."/>
            <person name="Chain P.S."/>
            <person name="Currie B.J."/>
            <person name="Daligault H.E."/>
            <person name="Davenport K.W."/>
            <person name="Davis C.B."/>
            <person name="Inglis T.J."/>
            <person name="Kaestli M."/>
            <person name="Koren S."/>
            <person name="Mayo M."/>
            <person name="Merritt A.J."/>
            <person name="Price E.P."/>
            <person name="Sarovich D.S."/>
            <person name="Warner J."/>
            <person name="Rosovitz M.J."/>
        </authorList>
    </citation>
    <scope>NUCLEOTIDE SEQUENCE [LARGE SCALE GENOMIC DNA]</scope>
    <source>
        <strain evidence="4">DSM 2030</strain>
    </source>
</reference>
<keyword evidence="1" id="KW-0051">Antiviral defense</keyword>